<evidence type="ECO:0000256" key="1">
    <source>
        <dbReference type="SAM" id="MobiDB-lite"/>
    </source>
</evidence>
<comment type="caution">
    <text evidence="3">The sequence shown here is derived from an EMBL/GenBank/DDBJ whole genome shotgun (WGS) entry which is preliminary data.</text>
</comment>
<protein>
    <submittedName>
        <fullName evidence="3">Uncharacterized protein</fullName>
    </submittedName>
</protein>
<dbReference type="EMBL" id="JAENIK010000011">
    <property type="protein sequence ID" value="MBK1816161.1"/>
    <property type="molecule type" value="Genomic_DNA"/>
</dbReference>
<evidence type="ECO:0000313" key="4">
    <source>
        <dbReference type="Proteomes" id="UP000600139"/>
    </source>
</evidence>
<proteinExistence type="predicted"/>
<keyword evidence="2" id="KW-1133">Transmembrane helix</keyword>
<dbReference type="AlphaFoldDB" id="A0A934R348"/>
<evidence type="ECO:0000313" key="3">
    <source>
        <dbReference type="EMBL" id="MBK1816161.1"/>
    </source>
</evidence>
<name>A0A934R348_9BACT</name>
<feature type="region of interest" description="Disordered" evidence="1">
    <location>
        <begin position="42"/>
        <end position="62"/>
    </location>
</feature>
<dbReference type="RefSeq" id="WP_200351116.1">
    <property type="nucleotide sequence ID" value="NZ_BAABHZ010000006.1"/>
</dbReference>
<gene>
    <name evidence="3" type="ORF">JIN84_11100</name>
</gene>
<organism evidence="3 4">
    <name type="scientific">Luteolibacter yonseiensis</name>
    <dbReference type="NCBI Taxonomy" id="1144680"/>
    <lineage>
        <taxon>Bacteria</taxon>
        <taxon>Pseudomonadati</taxon>
        <taxon>Verrucomicrobiota</taxon>
        <taxon>Verrucomicrobiia</taxon>
        <taxon>Verrucomicrobiales</taxon>
        <taxon>Verrucomicrobiaceae</taxon>
        <taxon>Luteolibacter</taxon>
    </lineage>
</organism>
<keyword evidence="2" id="KW-0812">Transmembrane</keyword>
<keyword evidence="2" id="KW-0472">Membrane</keyword>
<keyword evidence="4" id="KW-1185">Reference proteome</keyword>
<evidence type="ECO:0000256" key="2">
    <source>
        <dbReference type="SAM" id="Phobius"/>
    </source>
</evidence>
<feature type="transmembrane region" description="Helical" evidence="2">
    <location>
        <begin position="12"/>
        <end position="29"/>
    </location>
</feature>
<feature type="compositionally biased region" description="Basic and acidic residues" evidence="1">
    <location>
        <begin position="50"/>
        <end position="62"/>
    </location>
</feature>
<accession>A0A934R348</accession>
<reference evidence="3" key="1">
    <citation type="submission" date="2021-01" db="EMBL/GenBank/DDBJ databases">
        <title>Modified the classification status of verrucomicrobia.</title>
        <authorList>
            <person name="Feng X."/>
        </authorList>
    </citation>
    <scope>NUCLEOTIDE SEQUENCE</scope>
    <source>
        <strain evidence="3">JCM 18052</strain>
    </source>
</reference>
<sequence>MRSQTMPKSRYLKGFGIVVFLIGIGFIIWSDGEAVGGKSAVARNGTMPRSQHDSPRQKEDVDFTPRATRDVNAESRVRSLLQIAPGEVGNIRIPSSGIGLLLSEEGEKKWETSPLIPLSREQAIHGLEEILRKGNSLGSRVDTADGKIIWNADGIVVNGEVTEEGDASRTLEVAIDGPATKGLFHEGVIKVQGYSFFLVRAPGADAGGVLLVFGEEAKRGNQ</sequence>
<dbReference type="Proteomes" id="UP000600139">
    <property type="component" value="Unassembled WGS sequence"/>
</dbReference>